<gene>
    <name evidence="1" type="ORF">ColSpa_10345</name>
</gene>
<keyword evidence="2" id="KW-1185">Reference proteome</keyword>
<comment type="caution">
    <text evidence="1">The sequence shown here is derived from an EMBL/GenBank/DDBJ whole genome shotgun (WGS) entry which is preliminary data.</text>
</comment>
<accession>A0AA37PDF4</accession>
<dbReference type="RefSeq" id="XP_049132514.1">
    <property type="nucleotide sequence ID" value="XM_049276557.1"/>
</dbReference>
<dbReference type="EMBL" id="BQXU01000035">
    <property type="protein sequence ID" value="GKT50164.1"/>
    <property type="molecule type" value="Genomic_DNA"/>
</dbReference>
<protein>
    <submittedName>
        <fullName evidence="1">Uncharacterized protein</fullName>
    </submittedName>
</protein>
<organism evidence="1 2">
    <name type="scientific">Colletotrichum spaethianum</name>
    <dbReference type="NCBI Taxonomy" id="700344"/>
    <lineage>
        <taxon>Eukaryota</taxon>
        <taxon>Fungi</taxon>
        <taxon>Dikarya</taxon>
        <taxon>Ascomycota</taxon>
        <taxon>Pezizomycotina</taxon>
        <taxon>Sordariomycetes</taxon>
        <taxon>Hypocreomycetidae</taxon>
        <taxon>Glomerellales</taxon>
        <taxon>Glomerellaceae</taxon>
        <taxon>Colletotrichum</taxon>
        <taxon>Colletotrichum spaethianum species complex</taxon>
    </lineage>
</organism>
<dbReference type="AlphaFoldDB" id="A0AA37PDF4"/>
<dbReference type="GeneID" id="73331147"/>
<reference evidence="1 2" key="1">
    <citation type="submission" date="2022-03" db="EMBL/GenBank/DDBJ databases">
        <title>Genome data of Colletotrichum spp.</title>
        <authorList>
            <person name="Utami Y.D."/>
            <person name="Hiruma K."/>
        </authorList>
    </citation>
    <scope>NUCLEOTIDE SEQUENCE [LARGE SCALE GENOMIC DNA]</scope>
    <source>
        <strain evidence="1 2">MAFF 239500</strain>
    </source>
</reference>
<evidence type="ECO:0000313" key="1">
    <source>
        <dbReference type="EMBL" id="GKT50164.1"/>
    </source>
</evidence>
<dbReference type="Proteomes" id="UP001055115">
    <property type="component" value="Unassembled WGS sequence"/>
</dbReference>
<proteinExistence type="predicted"/>
<sequence>MALEKGVLDVSQARGIKRDLELRGKHHKVSHQVPAFLIVDLDLAVTNPCAAQAEVLLRKFQEVRLLETNDSDESLV</sequence>
<evidence type="ECO:0000313" key="2">
    <source>
        <dbReference type="Proteomes" id="UP001055115"/>
    </source>
</evidence>
<name>A0AA37PDF4_9PEZI</name>